<keyword evidence="3" id="KW-1185">Reference proteome</keyword>
<dbReference type="PANTHER" id="PTHR44086:SF10">
    <property type="entry name" value="THIOSULFATE SULFURTRANSFERASE_RHODANESE-LIKE DOMAIN-CONTAINING PROTEIN 3"/>
    <property type="match status" value="1"/>
</dbReference>
<dbReference type="AlphaFoldDB" id="A0A7J7JFN3"/>
<dbReference type="InterPro" id="IPR036873">
    <property type="entry name" value="Rhodanese-like_dom_sf"/>
</dbReference>
<dbReference type="Proteomes" id="UP000593567">
    <property type="component" value="Unassembled WGS sequence"/>
</dbReference>
<dbReference type="SUPFAM" id="SSF52821">
    <property type="entry name" value="Rhodanese/Cell cycle control phosphatase"/>
    <property type="match status" value="1"/>
</dbReference>
<dbReference type="PROSITE" id="PS50206">
    <property type="entry name" value="RHODANESE_3"/>
    <property type="match status" value="1"/>
</dbReference>
<dbReference type="EMBL" id="VXIV02002502">
    <property type="protein sequence ID" value="KAF6025040.1"/>
    <property type="molecule type" value="Genomic_DNA"/>
</dbReference>
<feature type="domain" description="Rhodanese" evidence="1">
    <location>
        <begin position="108"/>
        <end position="204"/>
    </location>
</feature>
<accession>A0A7J7JFN3</accession>
<dbReference type="Pfam" id="PF00581">
    <property type="entry name" value="Rhodanese"/>
    <property type="match status" value="1"/>
</dbReference>
<sequence length="209" mass="24161">MSKIPLFASWNGKLLKSSAYSYRYYNRNDRCFQSLSSGVFQKLKLSEPKCVGIPLSINRNYVNSKVDLKFNQNQYSRTLFNHTTRNYCNVTGNSEFDLSYDEVMSMVKSGDIQLFDVRSHKEVEETGMMPDSIHLPLKEIPEAFQLAPGEFRTRYGTKMPDFDDSNIVMSCLGGIRSKKAMDLLHSYGYSRVRHFPGGWEEYEIKNPKQ</sequence>
<gene>
    <name evidence="2" type="ORF">EB796_016657</name>
</gene>
<organism evidence="2 3">
    <name type="scientific">Bugula neritina</name>
    <name type="common">Brown bryozoan</name>
    <name type="synonym">Sertularia neritina</name>
    <dbReference type="NCBI Taxonomy" id="10212"/>
    <lineage>
        <taxon>Eukaryota</taxon>
        <taxon>Metazoa</taxon>
        <taxon>Spiralia</taxon>
        <taxon>Lophotrochozoa</taxon>
        <taxon>Bryozoa</taxon>
        <taxon>Gymnolaemata</taxon>
        <taxon>Cheilostomatida</taxon>
        <taxon>Flustrina</taxon>
        <taxon>Buguloidea</taxon>
        <taxon>Bugulidae</taxon>
        <taxon>Bugula</taxon>
    </lineage>
</organism>
<dbReference type="SMART" id="SM00450">
    <property type="entry name" value="RHOD"/>
    <property type="match status" value="1"/>
</dbReference>
<evidence type="ECO:0000313" key="3">
    <source>
        <dbReference type="Proteomes" id="UP000593567"/>
    </source>
</evidence>
<comment type="caution">
    <text evidence="2">The sequence shown here is derived from an EMBL/GenBank/DDBJ whole genome shotgun (WGS) entry which is preliminary data.</text>
</comment>
<dbReference type="OrthoDB" id="566238at2759"/>
<dbReference type="Gene3D" id="3.40.250.10">
    <property type="entry name" value="Rhodanese-like domain"/>
    <property type="match status" value="1"/>
</dbReference>
<dbReference type="InterPro" id="IPR001763">
    <property type="entry name" value="Rhodanese-like_dom"/>
</dbReference>
<evidence type="ECO:0000313" key="2">
    <source>
        <dbReference type="EMBL" id="KAF6025040.1"/>
    </source>
</evidence>
<name>A0A7J7JFN3_BUGNE</name>
<dbReference type="PANTHER" id="PTHR44086">
    <property type="entry name" value="THIOSULFATE SULFURTRANSFERASE RDL2, MITOCHONDRIAL-RELATED"/>
    <property type="match status" value="1"/>
</dbReference>
<proteinExistence type="predicted"/>
<reference evidence="2" key="1">
    <citation type="submission" date="2020-06" db="EMBL/GenBank/DDBJ databases">
        <title>Draft genome of Bugula neritina, a colonial animal packing powerful symbionts and potential medicines.</title>
        <authorList>
            <person name="Rayko M."/>
        </authorList>
    </citation>
    <scope>NUCLEOTIDE SEQUENCE [LARGE SCALE GENOMIC DNA]</scope>
    <source>
        <strain evidence="2">Kwan_BN1</strain>
    </source>
</reference>
<evidence type="ECO:0000259" key="1">
    <source>
        <dbReference type="PROSITE" id="PS50206"/>
    </source>
</evidence>
<protein>
    <submittedName>
        <fullName evidence="2">Hsp67Bb</fullName>
    </submittedName>
</protein>